<evidence type="ECO:0000313" key="4">
    <source>
        <dbReference type="Proteomes" id="UP001631957"/>
    </source>
</evidence>
<keyword evidence="4" id="KW-1185">Reference proteome</keyword>
<feature type="domain" description="DUF1023" evidence="2">
    <location>
        <begin position="325"/>
        <end position="499"/>
    </location>
</feature>
<dbReference type="EMBL" id="JBJVNI010000010">
    <property type="protein sequence ID" value="MFM9610919.1"/>
    <property type="molecule type" value="Genomic_DNA"/>
</dbReference>
<dbReference type="InterPro" id="IPR029058">
    <property type="entry name" value="AB_hydrolase_fold"/>
</dbReference>
<reference evidence="3 4" key="1">
    <citation type="submission" date="2024-12" db="EMBL/GenBank/DDBJ databases">
        <title>Forecasting of Potato common scab and diversities of Pathogenic streptomyces spp. in china.</title>
        <authorList>
            <person name="Handique U."/>
            <person name="Wu J."/>
        </authorList>
    </citation>
    <scope>NUCLEOTIDE SEQUENCE [LARGE SCALE GENOMIC DNA]</scope>
    <source>
        <strain evidence="3 4">ZRIMU1530</strain>
    </source>
</reference>
<evidence type="ECO:0000313" key="3">
    <source>
        <dbReference type="EMBL" id="MFM9610919.1"/>
    </source>
</evidence>
<evidence type="ECO:0000259" key="2">
    <source>
        <dbReference type="Pfam" id="PF06259"/>
    </source>
</evidence>
<evidence type="ECO:0000256" key="1">
    <source>
        <dbReference type="SAM" id="MobiDB-lite"/>
    </source>
</evidence>
<feature type="region of interest" description="Disordered" evidence="1">
    <location>
        <begin position="580"/>
        <end position="601"/>
    </location>
</feature>
<keyword evidence="3" id="KW-0378">Hydrolase</keyword>
<dbReference type="Gene3D" id="3.40.50.1820">
    <property type="entry name" value="alpha/beta hydrolase"/>
    <property type="match status" value="1"/>
</dbReference>
<sequence>MDLKTLKALKPTEYAEAADGYRTMSSMADAARESIDKQIILAMRKANEGEAANAALKQLQKLSDNFHYTQVECGLAHGALSGFSAEIAAPWRRLNETLEDAASLTYSVGADGSVTYPAGGKNALTGDPIPGGTITGNSGLYSRGLGADTSGFLNPNPHYAKAQDIADRVAHALREATEIDDRYSKALEKLKADPGLTVDNKTWGDAESDASAVRSAAAEYLKESIPTDKSPADRKAWWDSLQPEQREEYLAVYPDVIGNLDGIPASVRDEANRENIQLLIGKLSEQHDDKSRTMLDGLKSIDYQLRNQDPDFPPMYLLGIGDEGGGRAIVSYGNPDTSKNVSAYVPGLGTSVDADFARNDLKRARDTAKDAQFYDPSTASIVWLGYDAPQMPASDFIKNADVMSTDDAKAGATAYNKFMSGISATNETGDPHITAIGHSYGSLTVGQAAQQHGGIPGADDIILVGSPGTGAHHATDLNVGKGHVFVGAAENDPVTKLPNHNEAGGILTGAVGGGSAGLVLGGGMAGPVGAVVGGVSGAVVGGIAGYEAQDAQTDPDEIWFGTDPASKDFGAQRFRVDDGPRPFVDGQGPTPAHSNYFNPEKDKESANNIALIVAGHSSEIQLERPR</sequence>
<dbReference type="InterPro" id="IPR010427">
    <property type="entry name" value="DUF1023"/>
</dbReference>
<protein>
    <submittedName>
        <fullName evidence="3">Alpha/beta hydrolase</fullName>
    </submittedName>
</protein>
<dbReference type="Proteomes" id="UP001631957">
    <property type="component" value="Unassembled WGS sequence"/>
</dbReference>
<comment type="caution">
    <text evidence="3">The sequence shown here is derived from an EMBL/GenBank/DDBJ whole genome shotgun (WGS) entry which is preliminary data.</text>
</comment>
<name>A0ABW9HS49_9ACTN</name>
<accession>A0ABW9HS49</accession>
<proteinExistence type="predicted"/>
<gene>
    <name evidence="3" type="ORF">ACKI18_19680</name>
</gene>
<dbReference type="Pfam" id="PF06259">
    <property type="entry name" value="Abhydrolase_8"/>
    <property type="match status" value="1"/>
</dbReference>
<dbReference type="SUPFAM" id="SSF53474">
    <property type="entry name" value="alpha/beta-Hydrolases"/>
    <property type="match status" value="1"/>
</dbReference>
<dbReference type="GO" id="GO:0016787">
    <property type="term" value="F:hydrolase activity"/>
    <property type="evidence" value="ECO:0007669"/>
    <property type="project" value="UniProtKB-KW"/>
</dbReference>
<dbReference type="RefSeq" id="WP_079056916.1">
    <property type="nucleotide sequence ID" value="NZ_JBJVNI010000010.1"/>
</dbReference>
<organism evidence="3 4">
    <name type="scientific">Streptomyces niveiscabiei</name>
    <dbReference type="NCBI Taxonomy" id="164115"/>
    <lineage>
        <taxon>Bacteria</taxon>
        <taxon>Bacillati</taxon>
        <taxon>Actinomycetota</taxon>
        <taxon>Actinomycetes</taxon>
        <taxon>Kitasatosporales</taxon>
        <taxon>Streptomycetaceae</taxon>
        <taxon>Streptomyces</taxon>
    </lineage>
</organism>